<dbReference type="Pfam" id="PF00395">
    <property type="entry name" value="SLH"/>
    <property type="match status" value="1"/>
</dbReference>
<dbReference type="InterPro" id="IPR001119">
    <property type="entry name" value="SLH_dom"/>
</dbReference>
<protein>
    <submittedName>
        <fullName evidence="3">Endoglucanase</fullName>
        <ecNumber evidence="3">3.2.1.4</ecNumber>
    </submittedName>
</protein>
<dbReference type="GO" id="GO:0008810">
    <property type="term" value="F:cellulase activity"/>
    <property type="evidence" value="ECO:0007669"/>
    <property type="project" value="UniProtKB-EC"/>
</dbReference>
<keyword evidence="4" id="KW-1185">Reference proteome</keyword>
<reference evidence="3" key="2">
    <citation type="journal article" date="2021" name="J Anim Sci Technol">
        <title>Complete genome sequence of Paenibacillus konkukensis sp. nov. SK3146 as a potential probiotic strain.</title>
        <authorList>
            <person name="Jung H.I."/>
            <person name="Park S."/>
            <person name="Niu K.M."/>
            <person name="Lee S.W."/>
            <person name="Kothari D."/>
            <person name="Yi K.J."/>
            <person name="Kim S.K."/>
        </authorList>
    </citation>
    <scope>NUCLEOTIDE SEQUENCE</scope>
    <source>
        <strain evidence="3">SK3146</strain>
    </source>
</reference>
<dbReference type="Proteomes" id="UP001057134">
    <property type="component" value="Chromosome"/>
</dbReference>
<evidence type="ECO:0000313" key="4">
    <source>
        <dbReference type="Proteomes" id="UP001057134"/>
    </source>
</evidence>
<feature type="signal peptide" evidence="1">
    <location>
        <begin position="1"/>
        <end position="24"/>
    </location>
</feature>
<feature type="domain" description="SLH" evidence="2">
    <location>
        <begin position="99"/>
        <end position="162"/>
    </location>
</feature>
<accession>A0ABY4RQZ6</accession>
<evidence type="ECO:0000256" key="1">
    <source>
        <dbReference type="SAM" id="SignalP"/>
    </source>
</evidence>
<evidence type="ECO:0000313" key="3">
    <source>
        <dbReference type="EMBL" id="UQZ84410.1"/>
    </source>
</evidence>
<proteinExistence type="predicted"/>
<evidence type="ECO:0000259" key="2">
    <source>
        <dbReference type="PROSITE" id="PS51272"/>
    </source>
</evidence>
<organism evidence="3 4">
    <name type="scientific">Paenibacillus konkukensis</name>
    <dbReference type="NCBI Taxonomy" id="2020716"/>
    <lineage>
        <taxon>Bacteria</taxon>
        <taxon>Bacillati</taxon>
        <taxon>Bacillota</taxon>
        <taxon>Bacilli</taxon>
        <taxon>Bacillales</taxon>
        <taxon>Paenibacillaceae</taxon>
        <taxon>Paenibacillus</taxon>
    </lineage>
</organism>
<feature type="chain" id="PRO_5045267730" evidence="1">
    <location>
        <begin position="25"/>
        <end position="1091"/>
    </location>
</feature>
<dbReference type="EMBL" id="CP027059">
    <property type="protein sequence ID" value="UQZ84410.1"/>
    <property type="molecule type" value="Genomic_DNA"/>
</dbReference>
<dbReference type="PROSITE" id="PS51272">
    <property type="entry name" value="SLH"/>
    <property type="match status" value="2"/>
</dbReference>
<feature type="domain" description="SLH" evidence="2">
    <location>
        <begin position="32"/>
        <end position="96"/>
    </location>
</feature>
<gene>
    <name evidence="3" type="ORF">SK3146_03656</name>
</gene>
<keyword evidence="3" id="KW-0326">Glycosidase</keyword>
<dbReference type="EC" id="3.2.1.4" evidence="3"/>
<name>A0ABY4RQZ6_9BACL</name>
<reference evidence="3" key="1">
    <citation type="submission" date="2018-02" db="EMBL/GenBank/DDBJ databases">
        <authorList>
            <person name="Kim S.-K."/>
            <person name="Jung H.-I."/>
            <person name="Lee S.-W."/>
        </authorList>
    </citation>
    <scope>NUCLEOTIDE SEQUENCE</scope>
    <source>
        <strain evidence="3">SK3146</strain>
    </source>
</reference>
<keyword evidence="3" id="KW-0378">Hydrolase</keyword>
<sequence length="1091" mass="117961">MKKSLSTILSLAMAFSMFSSVAFGEEAEAAKTSADFSDLKDLDAATKAKFDAMISAGIFDGVSEGTFGLKDKMNRAQFAKVAALVFKLKVDTSLKTSSFNDVKADDPANGYALPYIEAVKAAGITDGYAEGEYNPAGEVTKEQLAAFLLRGLKLDSDAKATPGVSDSTVSDWAKGYVALALEKKLLTNSSDGTFGGTTAATRDLLVLGSYEAKQQYKPDFNGKYAIASLKATDAKELTLELNGALSADDAKNLKIEVKKDGNVLSSGYTTKWNDDRTTATLTFDTKFVENKFDVTISGLSNIDDTAKTSSVTTTKEKVTKIDFLTASDTLPLAVDKNGNPLYSGYKVRIDFKATNQYGKQASFIASNFDIRVSDRDASIATIAGTQAFNLTEGSKTERNDRLSITILHEDSGVQVNKIFTIGDEPIVSKIEVGDLLNSSGNKVDAIESNSYAFLDLKAWDQYGLRVENKGLLNDSVTVSTTDRDLEIGDNDKDAFVDDAVGDTAADLKLRSTNNEEKTVNVNIFARGGQSVSKDIKIKASKVPATVEFGSYNYTLAEGDSHTNDESVDNKFYVPLVLKDSNGDLLDADDIVDAYGDGRDKLDIRSSGGINLANMEIATSGTHKGQIEIQNVDRKGSASITVTLRDFPNQKATMNISVGDVREAQEIKFSTAPKKQMVAGSDNELKFKIYDQQGAEMKYINKDSKYVDNGYFVKLIYSGPSGDTNTYLASKQKGPKDSNKDYGDRQDVFLASAGDATYKYYDLKTAQELLKANDWDNFFDKSFKVWSKTGATEGTFTVKAELYSYDIKLDGNSTRYNDANAKLVDSVSQTIEVIDPKKAQNKLTYEAYLDKGVNNTILAGDDYLNLNTAVDATYMRDHYPKLGKEIKIRAKNSGGEEVKIPSSIVSVSSSNPSVANIAEKKFVYGLDAGTAKLNVIFVNAKNEQQTSQIDLTTKNEGPSVATISLKKTGKTVSDLAGKYLWDKTLAEKITVKDQYGDEIVSEGAPGSLNEENGDSDQFLQRHVGILGLSFYVSDITLKENDKTGTGINEVTLDSDNPGKIQAVGSNVSSFTINVMAPSGVTASFAVTVGSAN</sequence>
<keyword evidence="1" id="KW-0732">Signal</keyword>